<gene>
    <name evidence="4" type="ORF">LUZ61_000622</name>
</gene>
<dbReference type="Pfam" id="PF23598">
    <property type="entry name" value="LRR_14"/>
    <property type="match status" value="1"/>
</dbReference>
<comment type="caution">
    <text evidence="4">The sequence shown here is derived from an EMBL/GenBank/DDBJ whole genome shotgun (WGS) entry which is preliminary data.</text>
</comment>
<reference evidence="4 5" key="1">
    <citation type="journal article" date="2022" name="Cell">
        <title>Repeat-based holocentromeres influence genome architecture and karyotype evolution.</title>
        <authorList>
            <person name="Hofstatter P.G."/>
            <person name="Thangavel G."/>
            <person name="Lux T."/>
            <person name="Neumann P."/>
            <person name="Vondrak T."/>
            <person name="Novak P."/>
            <person name="Zhang M."/>
            <person name="Costa L."/>
            <person name="Castellani M."/>
            <person name="Scott A."/>
            <person name="Toegelov H."/>
            <person name="Fuchs J."/>
            <person name="Mata-Sucre Y."/>
            <person name="Dias Y."/>
            <person name="Vanzela A.L.L."/>
            <person name="Huettel B."/>
            <person name="Almeida C.C.S."/>
            <person name="Simkova H."/>
            <person name="Souza G."/>
            <person name="Pedrosa-Harand A."/>
            <person name="Macas J."/>
            <person name="Mayer K.F.X."/>
            <person name="Houben A."/>
            <person name="Marques A."/>
        </authorList>
    </citation>
    <scope>NUCLEOTIDE SEQUENCE [LARGE SCALE GENOMIC DNA]</scope>
    <source>
        <strain evidence="4">RhyTen1mFocal</strain>
    </source>
</reference>
<evidence type="ECO:0000313" key="5">
    <source>
        <dbReference type="Proteomes" id="UP001210211"/>
    </source>
</evidence>
<protein>
    <recommendedName>
        <fullName evidence="3">Disease resistance R13L4/SHOC-2-like LRR domain-containing protein</fullName>
    </recommendedName>
</protein>
<dbReference type="PANTHER" id="PTHR47186:SF57">
    <property type="entry name" value="OS02G0478300 PROTEIN"/>
    <property type="match status" value="1"/>
</dbReference>
<evidence type="ECO:0000313" key="4">
    <source>
        <dbReference type="EMBL" id="KAJ3696917.1"/>
    </source>
</evidence>
<accession>A0AAD5ZFH7</accession>
<dbReference type="InterPro" id="IPR032675">
    <property type="entry name" value="LRR_dom_sf"/>
</dbReference>
<evidence type="ECO:0000256" key="2">
    <source>
        <dbReference type="SAM" id="MobiDB-lite"/>
    </source>
</evidence>
<dbReference type="Proteomes" id="UP001210211">
    <property type="component" value="Unassembled WGS sequence"/>
</dbReference>
<dbReference type="AlphaFoldDB" id="A0AAD5ZFH7"/>
<dbReference type="SUPFAM" id="SSF52058">
    <property type="entry name" value="L domain-like"/>
    <property type="match status" value="1"/>
</dbReference>
<feature type="region of interest" description="Disordered" evidence="2">
    <location>
        <begin position="271"/>
        <end position="299"/>
    </location>
</feature>
<dbReference type="EMBL" id="JAMRDG010000001">
    <property type="protein sequence ID" value="KAJ3696917.1"/>
    <property type="molecule type" value="Genomic_DNA"/>
</dbReference>
<name>A0AAD5ZFH7_9POAL</name>
<dbReference type="PANTHER" id="PTHR47186">
    <property type="entry name" value="LEUCINE-RICH REPEAT-CONTAINING PROTEIN 57"/>
    <property type="match status" value="1"/>
</dbReference>
<keyword evidence="5" id="KW-1185">Reference proteome</keyword>
<dbReference type="InterPro" id="IPR055414">
    <property type="entry name" value="LRR_R13L4/SHOC2-like"/>
</dbReference>
<feature type="compositionally biased region" description="Acidic residues" evidence="2">
    <location>
        <begin position="285"/>
        <end position="299"/>
    </location>
</feature>
<keyword evidence="1" id="KW-0677">Repeat</keyword>
<organism evidence="4 5">
    <name type="scientific">Rhynchospora tenuis</name>
    <dbReference type="NCBI Taxonomy" id="198213"/>
    <lineage>
        <taxon>Eukaryota</taxon>
        <taxon>Viridiplantae</taxon>
        <taxon>Streptophyta</taxon>
        <taxon>Embryophyta</taxon>
        <taxon>Tracheophyta</taxon>
        <taxon>Spermatophyta</taxon>
        <taxon>Magnoliopsida</taxon>
        <taxon>Liliopsida</taxon>
        <taxon>Poales</taxon>
        <taxon>Cyperaceae</taxon>
        <taxon>Cyperoideae</taxon>
        <taxon>Rhynchosporeae</taxon>
        <taxon>Rhynchospora</taxon>
    </lineage>
</organism>
<dbReference type="Gene3D" id="3.80.10.10">
    <property type="entry name" value="Ribonuclease Inhibitor"/>
    <property type="match status" value="1"/>
</dbReference>
<sequence length="299" mass="33954">MRWLECWVCARMSGIGGGVAMPKGIGNLKQLQVLKWVDIGRSHRRVVEELALLRQLRKLGVKNLRREYYKKFSASISQLSSLRSLKIHLAKDDGEAAADFLDSVSSPPEHLRSIYFWGRIGKLPAWISSLYNLAKVNLFYTRLDDAAIVVLQELPNLLLLNLLNDAYVGTRLTFRSAKFSKLKELWVCGGFENLEELVFEEGTLPELQTLEIARCELKSGISGAEHLPKLKKLKLDYDVYVANLDEVQKQVGEHPNRPALEILRPEYQKEREDFYRGNTSSGPPAEDDSCSVTEEMENS</sequence>
<feature type="domain" description="Disease resistance R13L4/SHOC-2-like LRR" evidence="3">
    <location>
        <begin position="18"/>
        <end position="260"/>
    </location>
</feature>
<evidence type="ECO:0000259" key="3">
    <source>
        <dbReference type="Pfam" id="PF23598"/>
    </source>
</evidence>
<evidence type="ECO:0000256" key="1">
    <source>
        <dbReference type="ARBA" id="ARBA00022737"/>
    </source>
</evidence>
<proteinExistence type="predicted"/>